<evidence type="ECO:0000313" key="4">
    <source>
        <dbReference type="Proteomes" id="UP000828390"/>
    </source>
</evidence>
<accession>A0A9D4H7C3</accession>
<protein>
    <recommendedName>
        <fullName evidence="2">Myb/SANT-like DNA-binding domain-containing protein</fullName>
    </recommendedName>
</protein>
<feature type="compositionally biased region" description="Basic and acidic residues" evidence="1">
    <location>
        <begin position="178"/>
        <end position="188"/>
    </location>
</feature>
<gene>
    <name evidence="3" type="ORF">DPMN_130207</name>
</gene>
<feature type="domain" description="Myb/SANT-like DNA-binding" evidence="2">
    <location>
        <begin position="28"/>
        <end position="66"/>
    </location>
</feature>
<dbReference type="Pfam" id="PF13873">
    <property type="entry name" value="Myb_DNA-bind_5"/>
    <property type="match status" value="1"/>
</dbReference>
<organism evidence="3 4">
    <name type="scientific">Dreissena polymorpha</name>
    <name type="common">Zebra mussel</name>
    <name type="synonym">Mytilus polymorpha</name>
    <dbReference type="NCBI Taxonomy" id="45954"/>
    <lineage>
        <taxon>Eukaryota</taxon>
        <taxon>Metazoa</taxon>
        <taxon>Spiralia</taxon>
        <taxon>Lophotrochozoa</taxon>
        <taxon>Mollusca</taxon>
        <taxon>Bivalvia</taxon>
        <taxon>Autobranchia</taxon>
        <taxon>Heteroconchia</taxon>
        <taxon>Euheterodonta</taxon>
        <taxon>Imparidentia</taxon>
        <taxon>Neoheterodontei</taxon>
        <taxon>Myida</taxon>
        <taxon>Dreissenoidea</taxon>
        <taxon>Dreissenidae</taxon>
        <taxon>Dreissena</taxon>
    </lineage>
</organism>
<feature type="compositionally biased region" description="Low complexity" evidence="1">
    <location>
        <begin position="160"/>
        <end position="177"/>
    </location>
</feature>
<evidence type="ECO:0000313" key="3">
    <source>
        <dbReference type="EMBL" id="KAH3828254.1"/>
    </source>
</evidence>
<name>A0A9D4H7C3_DREPO</name>
<feature type="region of interest" description="Disordered" evidence="1">
    <location>
        <begin position="60"/>
        <end position="85"/>
    </location>
</feature>
<dbReference type="PANTHER" id="PTHR23098:SF16">
    <property type="entry name" value="REGULATORY PROTEIN ZESTE"/>
    <property type="match status" value="1"/>
</dbReference>
<proteinExistence type="predicted"/>
<dbReference type="InterPro" id="IPR028002">
    <property type="entry name" value="Myb_DNA-bind_5"/>
</dbReference>
<reference evidence="3" key="2">
    <citation type="submission" date="2020-11" db="EMBL/GenBank/DDBJ databases">
        <authorList>
            <person name="McCartney M.A."/>
            <person name="Auch B."/>
            <person name="Kono T."/>
            <person name="Mallez S."/>
            <person name="Becker A."/>
            <person name="Gohl D.M."/>
            <person name="Silverstein K.A.T."/>
            <person name="Koren S."/>
            <person name="Bechman K.B."/>
            <person name="Herman A."/>
            <person name="Abrahante J.E."/>
            <person name="Garbe J."/>
        </authorList>
    </citation>
    <scope>NUCLEOTIDE SEQUENCE</scope>
    <source>
        <strain evidence="3">Duluth1</strain>
        <tissue evidence="3">Whole animal</tissue>
    </source>
</reference>
<dbReference type="EMBL" id="JAIWYP010000005">
    <property type="protein sequence ID" value="KAH3828254.1"/>
    <property type="molecule type" value="Genomic_DNA"/>
</dbReference>
<sequence length="223" mass="24053">MTDFMKLNIHKLRINHGSGGPGMVARVREIWDELLAGVNACGNGPRTLQQIKEKWRNMTKNAKADVSKERNHAAATGGGPPLTEMSQTSQAVASLFAHSASFHGVVDDADTVIAVTPPSPGFLGLPIMELLTAMDIPDPFGVAETFQDNTPRCPRSKENSSATSVPSASTSTPLPSDSSRKRTLKDAQLEALESQAEMSREGAACYRKVARLAELLIERLEKQ</sequence>
<dbReference type="PANTHER" id="PTHR23098">
    <property type="entry name" value="AGAP001331-PA-RELATED"/>
    <property type="match status" value="1"/>
</dbReference>
<dbReference type="AlphaFoldDB" id="A0A9D4H7C3"/>
<keyword evidence="4" id="KW-1185">Reference proteome</keyword>
<evidence type="ECO:0000256" key="1">
    <source>
        <dbReference type="SAM" id="MobiDB-lite"/>
    </source>
</evidence>
<feature type="compositionally biased region" description="Basic and acidic residues" evidence="1">
    <location>
        <begin position="60"/>
        <end position="72"/>
    </location>
</feature>
<dbReference type="GO" id="GO:0005634">
    <property type="term" value="C:nucleus"/>
    <property type="evidence" value="ECO:0007669"/>
    <property type="project" value="TreeGrafter"/>
</dbReference>
<reference evidence="3" key="1">
    <citation type="journal article" date="2019" name="bioRxiv">
        <title>The Genome of the Zebra Mussel, Dreissena polymorpha: A Resource for Invasive Species Research.</title>
        <authorList>
            <person name="McCartney M.A."/>
            <person name="Auch B."/>
            <person name="Kono T."/>
            <person name="Mallez S."/>
            <person name="Zhang Y."/>
            <person name="Obille A."/>
            <person name="Becker A."/>
            <person name="Abrahante J.E."/>
            <person name="Garbe J."/>
            <person name="Badalamenti J.P."/>
            <person name="Herman A."/>
            <person name="Mangelson H."/>
            <person name="Liachko I."/>
            <person name="Sullivan S."/>
            <person name="Sone E.D."/>
            <person name="Koren S."/>
            <person name="Silverstein K.A.T."/>
            <person name="Beckman K.B."/>
            <person name="Gohl D.M."/>
        </authorList>
    </citation>
    <scope>NUCLEOTIDE SEQUENCE</scope>
    <source>
        <strain evidence="3">Duluth1</strain>
        <tissue evidence="3">Whole animal</tissue>
    </source>
</reference>
<comment type="caution">
    <text evidence="3">The sequence shown here is derived from an EMBL/GenBank/DDBJ whole genome shotgun (WGS) entry which is preliminary data.</text>
</comment>
<evidence type="ECO:0000259" key="2">
    <source>
        <dbReference type="Pfam" id="PF13873"/>
    </source>
</evidence>
<dbReference type="Proteomes" id="UP000828390">
    <property type="component" value="Unassembled WGS sequence"/>
</dbReference>
<feature type="region of interest" description="Disordered" evidence="1">
    <location>
        <begin position="145"/>
        <end position="201"/>
    </location>
</feature>